<evidence type="ECO:0008006" key="3">
    <source>
        <dbReference type="Google" id="ProtNLM"/>
    </source>
</evidence>
<name>A0ABU3PYQ6_9ACTN</name>
<keyword evidence="2" id="KW-1185">Reference proteome</keyword>
<sequence>MVDRDHGRSGDAWTDLIERTLRGAIDVTEVSVAPRAVGLEDGSATGLSVGGDELQIVVRSRGGGDDGVVMCLSRPGRPFAPDEREIAERIVGALDHMVRDGALGRPEALAPAVVADTLERVLHALDELVAASVLERLTTVARHFSRHLGAAAWWVGQNPVDGVLQRAASDVRGVQGAPAARLAEVLSVPEVTWRDERTAVLLEGGSYVAWAGDSAGMAAEMESWGGVVTLVAAGGYDLDARQWLVVLFGDRTSPDLRHAQAALSAAVQVAMGFPRSPRS</sequence>
<gene>
    <name evidence="1" type="ORF">RDV89_14965</name>
</gene>
<protein>
    <recommendedName>
        <fullName evidence="3">PucR family transcriptional regulator</fullName>
    </recommendedName>
</protein>
<dbReference type="EMBL" id="JAVYII010000006">
    <property type="protein sequence ID" value="MDT9594383.1"/>
    <property type="molecule type" value="Genomic_DNA"/>
</dbReference>
<evidence type="ECO:0000313" key="1">
    <source>
        <dbReference type="EMBL" id="MDT9594383.1"/>
    </source>
</evidence>
<reference evidence="1 2" key="1">
    <citation type="submission" date="2023-08" db="EMBL/GenBank/DDBJ databases">
        <title>Nocardioides seae sp. nov., a bacterium isolated from a soil.</title>
        <authorList>
            <person name="Wang X."/>
        </authorList>
    </citation>
    <scope>NUCLEOTIDE SEQUENCE [LARGE SCALE GENOMIC DNA]</scope>
    <source>
        <strain evidence="1 2">YZH12</strain>
    </source>
</reference>
<organism evidence="1 2">
    <name type="scientific">Nocardioides imazamoxiresistens</name>
    <dbReference type="NCBI Taxonomy" id="3231893"/>
    <lineage>
        <taxon>Bacteria</taxon>
        <taxon>Bacillati</taxon>
        <taxon>Actinomycetota</taxon>
        <taxon>Actinomycetes</taxon>
        <taxon>Propionibacteriales</taxon>
        <taxon>Nocardioidaceae</taxon>
        <taxon>Nocardioides</taxon>
    </lineage>
</organism>
<accession>A0ABU3PYQ6</accession>
<evidence type="ECO:0000313" key="2">
    <source>
        <dbReference type="Proteomes" id="UP001268542"/>
    </source>
</evidence>
<comment type="caution">
    <text evidence="1">The sequence shown here is derived from an EMBL/GenBank/DDBJ whole genome shotgun (WGS) entry which is preliminary data.</text>
</comment>
<dbReference type="Proteomes" id="UP001268542">
    <property type="component" value="Unassembled WGS sequence"/>
</dbReference>
<dbReference type="RefSeq" id="WP_315734094.1">
    <property type="nucleotide sequence ID" value="NZ_JAVYII010000006.1"/>
</dbReference>
<proteinExistence type="predicted"/>